<keyword evidence="2" id="KW-1185">Reference proteome</keyword>
<evidence type="ECO:0000313" key="2">
    <source>
        <dbReference type="Proteomes" id="UP000295252"/>
    </source>
</evidence>
<dbReference type="PhylomeDB" id="A0A068UC18"/>
<proteinExistence type="predicted"/>
<accession>A0A068UC18</accession>
<sequence length="77" mass="8543">MKNFETTETINKRLSAATSHRQTNSFFVGGISSSSEDPFSEPISTAHPHSNSDITSPFLQHHLQQGEGIFRGMMVSY</sequence>
<gene>
    <name evidence="1" type="ORF">GSCOC_T00020932001</name>
</gene>
<dbReference type="EMBL" id="HG739102">
    <property type="protein sequence ID" value="CDP05704.1"/>
    <property type="molecule type" value="Genomic_DNA"/>
</dbReference>
<dbReference type="InParanoid" id="A0A068UC18"/>
<dbReference type="Gramene" id="CDP05704">
    <property type="protein sequence ID" value="CDP05704"/>
    <property type="gene ID" value="GSCOC_T00020932001"/>
</dbReference>
<evidence type="ECO:0000313" key="1">
    <source>
        <dbReference type="EMBL" id="CDP05704.1"/>
    </source>
</evidence>
<reference evidence="2" key="1">
    <citation type="journal article" date="2014" name="Science">
        <title>The coffee genome provides insight into the convergent evolution of caffeine biosynthesis.</title>
        <authorList>
            <person name="Denoeud F."/>
            <person name="Carretero-Paulet L."/>
            <person name="Dereeper A."/>
            <person name="Droc G."/>
            <person name="Guyot R."/>
            <person name="Pietrella M."/>
            <person name="Zheng C."/>
            <person name="Alberti A."/>
            <person name="Anthony F."/>
            <person name="Aprea G."/>
            <person name="Aury J.M."/>
            <person name="Bento P."/>
            <person name="Bernard M."/>
            <person name="Bocs S."/>
            <person name="Campa C."/>
            <person name="Cenci A."/>
            <person name="Combes M.C."/>
            <person name="Crouzillat D."/>
            <person name="Da Silva C."/>
            <person name="Daddiego L."/>
            <person name="De Bellis F."/>
            <person name="Dussert S."/>
            <person name="Garsmeur O."/>
            <person name="Gayraud T."/>
            <person name="Guignon V."/>
            <person name="Jahn K."/>
            <person name="Jamilloux V."/>
            <person name="Joet T."/>
            <person name="Labadie K."/>
            <person name="Lan T."/>
            <person name="Leclercq J."/>
            <person name="Lepelley M."/>
            <person name="Leroy T."/>
            <person name="Li L.T."/>
            <person name="Librado P."/>
            <person name="Lopez L."/>
            <person name="Munoz A."/>
            <person name="Noel B."/>
            <person name="Pallavicini A."/>
            <person name="Perrotta G."/>
            <person name="Poncet V."/>
            <person name="Pot D."/>
            <person name="Priyono X."/>
            <person name="Rigoreau M."/>
            <person name="Rouard M."/>
            <person name="Rozas J."/>
            <person name="Tranchant-Dubreuil C."/>
            <person name="VanBuren R."/>
            <person name="Zhang Q."/>
            <person name="Andrade A.C."/>
            <person name="Argout X."/>
            <person name="Bertrand B."/>
            <person name="de Kochko A."/>
            <person name="Graziosi G."/>
            <person name="Henry R.J."/>
            <person name="Jayarama X."/>
            <person name="Ming R."/>
            <person name="Nagai C."/>
            <person name="Rounsley S."/>
            <person name="Sankoff D."/>
            <person name="Giuliano G."/>
            <person name="Albert V.A."/>
            <person name="Wincker P."/>
            <person name="Lashermes P."/>
        </authorList>
    </citation>
    <scope>NUCLEOTIDE SEQUENCE [LARGE SCALE GENOMIC DNA]</scope>
    <source>
        <strain evidence="2">cv. DH200-94</strain>
    </source>
</reference>
<organism evidence="1 2">
    <name type="scientific">Coffea canephora</name>
    <name type="common">Robusta coffee</name>
    <dbReference type="NCBI Taxonomy" id="49390"/>
    <lineage>
        <taxon>Eukaryota</taxon>
        <taxon>Viridiplantae</taxon>
        <taxon>Streptophyta</taxon>
        <taxon>Embryophyta</taxon>
        <taxon>Tracheophyta</taxon>
        <taxon>Spermatophyta</taxon>
        <taxon>Magnoliopsida</taxon>
        <taxon>eudicotyledons</taxon>
        <taxon>Gunneridae</taxon>
        <taxon>Pentapetalae</taxon>
        <taxon>asterids</taxon>
        <taxon>lamiids</taxon>
        <taxon>Gentianales</taxon>
        <taxon>Rubiaceae</taxon>
        <taxon>Ixoroideae</taxon>
        <taxon>Gardenieae complex</taxon>
        <taxon>Bertiereae - Coffeeae clade</taxon>
        <taxon>Coffeeae</taxon>
        <taxon>Coffea</taxon>
    </lineage>
</organism>
<name>A0A068UC18_COFCA</name>
<dbReference type="Proteomes" id="UP000295252">
    <property type="component" value="Chromosome VII"/>
</dbReference>
<protein>
    <submittedName>
        <fullName evidence="1">Uncharacterized protein</fullName>
    </submittedName>
</protein>
<dbReference type="AlphaFoldDB" id="A0A068UC18"/>